<dbReference type="PROSITE" id="PS50151">
    <property type="entry name" value="UVR"/>
    <property type="match status" value="1"/>
</dbReference>
<dbReference type="Gene3D" id="1.10.8.60">
    <property type="match status" value="2"/>
</dbReference>
<dbReference type="FunFam" id="1.10.8.60:FF:000017">
    <property type="entry name" value="ATP-dependent chaperone ClpB"/>
    <property type="match status" value="1"/>
</dbReference>
<evidence type="ECO:0000256" key="2">
    <source>
        <dbReference type="ARBA" id="ARBA00008675"/>
    </source>
</evidence>
<evidence type="ECO:0000313" key="15">
    <source>
        <dbReference type="EMBL" id="SCW23060.1"/>
    </source>
</evidence>
<comment type="function">
    <text evidence="9">May interact with a ClpP-like protease involved in degradation of denatured proteins in the chloroplast.</text>
</comment>
<dbReference type="PROSITE" id="PS00870">
    <property type="entry name" value="CLPAB_1"/>
    <property type="match status" value="1"/>
</dbReference>
<accession>A0A1G4NWL6</accession>
<dbReference type="Pfam" id="PF00004">
    <property type="entry name" value="AAA"/>
    <property type="match status" value="1"/>
</dbReference>
<dbReference type="InterPro" id="IPR018368">
    <property type="entry name" value="ClpA/B_CS1"/>
</dbReference>
<dbReference type="Gene3D" id="1.10.1780.10">
    <property type="entry name" value="Clp, N-terminal domain"/>
    <property type="match status" value="1"/>
</dbReference>
<feature type="domain" description="Clp R" evidence="14">
    <location>
        <begin position="2"/>
        <end position="144"/>
    </location>
</feature>
<geneLocation type="chloroplast" evidence="15"/>
<dbReference type="EMBL" id="LT622871">
    <property type="protein sequence ID" value="SCW23060.1"/>
    <property type="molecule type" value="Genomic_DNA"/>
</dbReference>
<dbReference type="PRINTS" id="PR00300">
    <property type="entry name" value="CLPPROTEASEA"/>
</dbReference>
<dbReference type="GO" id="GO:0005524">
    <property type="term" value="F:ATP binding"/>
    <property type="evidence" value="ECO:0007669"/>
    <property type="project" value="UniProtKB-KW"/>
</dbReference>
<dbReference type="AlphaFoldDB" id="A0A1G4NWL6"/>
<reference evidence="15" key="2">
    <citation type="submission" date="2016-10" db="EMBL/GenBank/DDBJ databases">
        <authorList>
            <person name="de Groot N.N."/>
        </authorList>
    </citation>
    <scope>NUCLEOTIDE SEQUENCE</scope>
    <source>
        <strain evidence="15">H.1444</strain>
    </source>
</reference>
<dbReference type="InterPro" id="IPR050130">
    <property type="entry name" value="ClpA_ClpB"/>
</dbReference>
<dbReference type="Pfam" id="PF10431">
    <property type="entry name" value="ClpB_D2-small"/>
    <property type="match status" value="1"/>
</dbReference>
<dbReference type="GO" id="GO:0008233">
    <property type="term" value="F:peptidase activity"/>
    <property type="evidence" value="ECO:0007669"/>
    <property type="project" value="UniProtKB-KW"/>
</dbReference>
<dbReference type="FunFam" id="1.10.1780.10:FF:000004">
    <property type="entry name" value="ATP-dependent Clp protease ATP-binding subunit ClpC"/>
    <property type="match status" value="1"/>
</dbReference>
<dbReference type="InterPro" id="IPR028299">
    <property type="entry name" value="ClpA/B_CS2"/>
</dbReference>
<dbReference type="PANTHER" id="PTHR11638">
    <property type="entry name" value="ATP-DEPENDENT CLP PROTEASE"/>
    <property type="match status" value="1"/>
</dbReference>
<dbReference type="FunFam" id="3.40.50.300:FF:000010">
    <property type="entry name" value="Chaperone clpB 1, putative"/>
    <property type="match status" value="1"/>
</dbReference>
<dbReference type="InterPro" id="IPR027417">
    <property type="entry name" value="P-loop_NTPase"/>
</dbReference>
<dbReference type="SUPFAM" id="SSF52540">
    <property type="entry name" value="P-loop containing nucleoside triphosphate hydrolases"/>
    <property type="match status" value="2"/>
</dbReference>
<dbReference type="InterPro" id="IPR001270">
    <property type="entry name" value="ClpA/B"/>
</dbReference>
<dbReference type="InterPro" id="IPR003959">
    <property type="entry name" value="ATPase_AAA_core"/>
</dbReference>
<keyword evidence="15" id="KW-0645">Protease</keyword>
<protein>
    <recommendedName>
        <fullName evidence="10">ATP-dependent Clp protease ATP-binding subunit ClpA homolog</fullName>
    </recommendedName>
</protein>
<dbReference type="GO" id="GO:0034605">
    <property type="term" value="P:cellular response to heat"/>
    <property type="evidence" value="ECO:0007669"/>
    <property type="project" value="TreeGrafter"/>
</dbReference>
<proteinExistence type="inferred from homology"/>
<dbReference type="PROSITE" id="PS00871">
    <property type="entry name" value="CLPAB_2"/>
    <property type="match status" value="1"/>
</dbReference>
<keyword evidence="7 12" id="KW-0067">ATP-binding</keyword>
<dbReference type="Pfam" id="PF07724">
    <property type="entry name" value="AAA_2"/>
    <property type="match status" value="1"/>
</dbReference>
<keyword evidence="15" id="KW-0378">Hydrolase</keyword>
<comment type="similarity">
    <text evidence="2 12">Belongs to the ClpA/ClpB family.</text>
</comment>
<reference evidence="15" key="1">
    <citation type="submission" date="2016-10" db="EMBL/GenBank/DDBJ databases">
        <title>Chloroplast genomes as a tool to resolve red algal phylogenies: a case study in the Nemaliales.</title>
        <authorList>
            <person name="Costa J.F."/>
            <person name="Lin S.M."/>
            <person name="Macaya E.C."/>
            <person name="Fernandez-Garcia C."/>
            <person name="Verbruggen H."/>
        </authorList>
    </citation>
    <scope>NUCLEOTIDE SEQUENCE</scope>
    <source>
        <strain evidence="15">H.1444</strain>
    </source>
</reference>
<evidence type="ECO:0000256" key="10">
    <source>
        <dbReference type="ARBA" id="ARBA00068773"/>
    </source>
</evidence>
<dbReference type="GO" id="GO:0006508">
    <property type="term" value="P:proteolysis"/>
    <property type="evidence" value="ECO:0007669"/>
    <property type="project" value="UniProtKB-KW"/>
</dbReference>
<dbReference type="Pfam" id="PF02861">
    <property type="entry name" value="Clp_N"/>
    <property type="match status" value="1"/>
</dbReference>
<dbReference type="SMART" id="SM00382">
    <property type="entry name" value="AAA"/>
    <property type="match status" value="2"/>
</dbReference>
<dbReference type="Gene3D" id="4.10.860.10">
    <property type="entry name" value="UVR domain"/>
    <property type="match status" value="1"/>
</dbReference>
<dbReference type="SMART" id="SM01086">
    <property type="entry name" value="ClpB_D2-small"/>
    <property type="match status" value="1"/>
</dbReference>
<dbReference type="InterPro" id="IPR036628">
    <property type="entry name" value="Clp_N_dom_sf"/>
</dbReference>
<evidence type="ECO:0000256" key="3">
    <source>
        <dbReference type="ARBA" id="ARBA00022528"/>
    </source>
</evidence>
<dbReference type="InterPro" id="IPR001943">
    <property type="entry name" value="UVR_dom"/>
</dbReference>
<dbReference type="InterPro" id="IPR041546">
    <property type="entry name" value="ClpA/ClpB_AAA_lid"/>
</dbReference>
<evidence type="ECO:0000256" key="6">
    <source>
        <dbReference type="ARBA" id="ARBA00022741"/>
    </source>
</evidence>
<evidence type="ECO:0000256" key="9">
    <source>
        <dbReference type="ARBA" id="ARBA00053840"/>
    </source>
</evidence>
<dbReference type="InterPro" id="IPR004176">
    <property type="entry name" value="Clp_R_N"/>
</dbReference>
<dbReference type="InterPro" id="IPR019489">
    <property type="entry name" value="Clp_ATPase_C"/>
</dbReference>
<keyword evidence="5 11" id="KW-0677">Repeat</keyword>
<evidence type="ECO:0000256" key="1">
    <source>
        <dbReference type="ARBA" id="ARBA00004229"/>
    </source>
</evidence>
<organism evidence="15">
    <name type="scientific">Nemalion sp. H.1444</name>
    <dbReference type="NCBI Taxonomy" id="1907586"/>
    <lineage>
        <taxon>Eukaryota</taxon>
        <taxon>Rhodophyta</taxon>
        <taxon>Florideophyceae</taxon>
        <taxon>Nemaliophycidae</taxon>
        <taxon>Nemaliales</taxon>
        <taxon>Nemaliaceae</taxon>
        <taxon>Nemalion</taxon>
    </lineage>
</organism>
<dbReference type="PROSITE" id="PS51903">
    <property type="entry name" value="CLP_R"/>
    <property type="match status" value="1"/>
</dbReference>
<dbReference type="FunFam" id="3.40.50.300:FF:000025">
    <property type="entry name" value="ATP-dependent Clp protease subunit"/>
    <property type="match status" value="1"/>
</dbReference>
<evidence type="ECO:0000256" key="8">
    <source>
        <dbReference type="ARBA" id="ARBA00023186"/>
    </source>
</evidence>
<keyword evidence="6 12" id="KW-0547">Nucleotide-binding</keyword>
<evidence type="ECO:0000259" key="13">
    <source>
        <dbReference type="PROSITE" id="PS50151"/>
    </source>
</evidence>
<dbReference type="Gene3D" id="3.40.50.300">
    <property type="entry name" value="P-loop containing nucleotide triphosphate hydrolases"/>
    <property type="match status" value="2"/>
</dbReference>
<evidence type="ECO:0000256" key="5">
    <source>
        <dbReference type="ARBA" id="ARBA00022737"/>
    </source>
</evidence>
<evidence type="ECO:0000256" key="4">
    <source>
        <dbReference type="ARBA" id="ARBA00022640"/>
    </source>
</evidence>
<sequence>MFERFTEKAIKVIMLAQEEARRLGHNFVGTEQILLGLIGEGTGIAAQVLKSMNVNLKDARIEVEKIIGRGSGFVAVEIPFTPRAKRVLELSLEEARQLGHNYIGTEHLLMGLVREGEGVAARVLENLAVDVSSIRTEVIQMLGDNAEANTNGTNNAQTRSKTPTLEEFGSNLTELAIEGVLDPVVGRQKEIERVIQILGRRTKNNPVLIGEPGVGKTALAEGLAQRIANRDVPSILEDKLVITLDVGLLVAGTKYRGEFEERLKRIMDEIKTANNVVLVIDEVHTLIGAGAAEGAIDAANLLKPALARGDLQCIGATTLEEYRKHIEKDAALERRFQPVMVGEPSVEETIEILFGLRDRYEKHHQLKMSDGALAAAAKYANQYISDRFLPDKAIDLIDEAGSRVRLLNSQLPPAARELDKELRTVLKTKDEAIRAQKYEKAEQYRTREMEIKAQIAAIAQSKKTEPDLSLEDPVVTEEDIAQIVAFWTGIPVTKLTKSESEKLLHMEETLHGRIIGQDEAVVAVSRAIRRARVGLKNPGRPIASFIFSGPTGVGKTELTKALASYFFGAEEAMVRLDMSEYMERHTVSKLIGSPPGYVGYSEGGYLTEAVRKRPYTVILFDEIEKAHPDIFNLLLQILEDGRLTDAKGRTIDFKNTLLIMTSNIGSKVIEKGGGSLGFELGESQVESQYNRIRTLVNEELKQYFRPEFLNRLDEIIVFRQLTKDEVREIADMMLNEVFDRIKQQEIQLDVTDRFKNRLVDEGYNPSYGARPLRRAVMRLLEDSLAEEVLSGKIKAGDSAVVDVNDDGEVKVLLGEKLELLPS</sequence>
<dbReference type="InterPro" id="IPR003593">
    <property type="entry name" value="AAA+_ATPase"/>
</dbReference>
<comment type="subcellular location">
    <subcellularLocation>
        <location evidence="1">Plastid</location>
        <location evidence="1">Chloroplast</location>
    </subcellularLocation>
</comment>
<keyword evidence="3 15" id="KW-0150">Chloroplast</keyword>
<name>A0A1G4NWL6_9FLOR</name>
<dbReference type="CDD" id="cd19499">
    <property type="entry name" value="RecA-like_ClpB_Hsp104-like"/>
    <property type="match status" value="1"/>
</dbReference>
<evidence type="ECO:0000256" key="7">
    <source>
        <dbReference type="ARBA" id="ARBA00022840"/>
    </source>
</evidence>
<dbReference type="SUPFAM" id="SSF81923">
    <property type="entry name" value="Double Clp-N motif"/>
    <property type="match status" value="1"/>
</dbReference>
<keyword evidence="8 12" id="KW-0143">Chaperone</keyword>
<feature type="domain" description="UVR" evidence="13">
    <location>
        <begin position="419"/>
        <end position="454"/>
    </location>
</feature>
<keyword evidence="4 15" id="KW-0934">Plastid</keyword>
<evidence type="ECO:0000256" key="11">
    <source>
        <dbReference type="PROSITE-ProRule" id="PRU01251"/>
    </source>
</evidence>
<gene>
    <name evidence="15" type="primary">clpC</name>
    <name evidence="15" type="ORF">H1444_206</name>
</gene>
<dbReference type="PANTHER" id="PTHR11638:SF155">
    <property type="entry name" value="CHAPERONE PROTEIN CLPC1, CHLOROPLASTIC-LIKE"/>
    <property type="match status" value="1"/>
</dbReference>
<dbReference type="CDD" id="cd00009">
    <property type="entry name" value="AAA"/>
    <property type="match status" value="1"/>
</dbReference>
<dbReference type="GO" id="GO:0016887">
    <property type="term" value="F:ATP hydrolysis activity"/>
    <property type="evidence" value="ECO:0007669"/>
    <property type="project" value="InterPro"/>
</dbReference>
<evidence type="ECO:0000256" key="12">
    <source>
        <dbReference type="RuleBase" id="RU004432"/>
    </source>
</evidence>
<dbReference type="Pfam" id="PF17871">
    <property type="entry name" value="AAA_lid_9"/>
    <property type="match status" value="1"/>
</dbReference>
<evidence type="ECO:0000259" key="14">
    <source>
        <dbReference type="PROSITE" id="PS51903"/>
    </source>
</evidence>
<dbReference type="GO" id="GO:0009507">
    <property type="term" value="C:chloroplast"/>
    <property type="evidence" value="ECO:0007669"/>
    <property type="project" value="UniProtKB-SubCell"/>
</dbReference>